<dbReference type="EMBL" id="JAHLQL010000009">
    <property type="protein sequence ID" value="MBU5593360.1"/>
    <property type="molecule type" value="Genomic_DNA"/>
</dbReference>
<protein>
    <submittedName>
        <fullName evidence="3">FMN-binding protein</fullName>
    </submittedName>
</protein>
<evidence type="ECO:0000256" key="1">
    <source>
        <dbReference type="SAM" id="SignalP"/>
    </source>
</evidence>
<comment type="caution">
    <text evidence="3">The sequence shown here is derived from an EMBL/GenBank/DDBJ whole genome shotgun (WGS) entry which is preliminary data.</text>
</comment>
<dbReference type="Proteomes" id="UP000736583">
    <property type="component" value="Unassembled WGS sequence"/>
</dbReference>
<dbReference type="SMART" id="SM00900">
    <property type="entry name" value="FMN_bind"/>
    <property type="match status" value="1"/>
</dbReference>
<sequence length="115" mass="12163">MKKIVSLSVALVMSVFILAACGNSGKYKDGSYEGVGKGASGEIKVSVEVKKGKIEDIKLLEHKETKTMIEPAIENLVPEIKKKQSTEGIDTVSGATNSSKGILEAINGALEKAKK</sequence>
<feature type="domain" description="FMN-binding" evidence="2">
    <location>
        <begin position="38"/>
        <end position="113"/>
    </location>
</feature>
<evidence type="ECO:0000313" key="4">
    <source>
        <dbReference type="Proteomes" id="UP000736583"/>
    </source>
</evidence>
<evidence type="ECO:0000313" key="3">
    <source>
        <dbReference type="EMBL" id="MBU5593360.1"/>
    </source>
</evidence>
<dbReference type="RefSeq" id="WP_032123227.1">
    <property type="nucleotide sequence ID" value="NZ_JAHLQL010000009.1"/>
</dbReference>
<proteinExistence type="predicted"/>
<organism evidence="3 4">
    <name type="scientific">Clostridium simiarum</name>
    <dbReference type="NCBI Taxonomy" id="2841506"/>
    <lineage>
        <taxon>Bacteria</taxon>
        <taxon>Bacillati</taxon>
        <taxon>Bacillota</taxon>
        <taxon>Clostridia</taxon>
        <taxon>Eubacteriales</taxon>
        <taxon>Clostridiaceae</taxon>
        <taxon>Clostridium</taxon>
    </lineage>
</organism>
<accession>A0ABS6F6A5</accession>
<reference evidence="3 4" key="1">
    <citation type="submission" date="2021-06" db="EMBL/GenBank/DDBJ databases">
        <authorList>
            <person name="Sun Q."/>
            <person name="Li D."/>
        </authorList>
    </citation>
    <scope>NUCLEOTIDE SEQUENCE [LARGE SCALE GENOMIC DNA]</scope>
    <source>
        <strain evidence="3 4">MSJ-4</strain>
    </source>
</reference>
<name>A0ABS6F6A5_9CLOT</name>
<keyword evidence="4" id="KW-1185">Reference proteome</keyword>
<gene>
    <name evidence="3" type="ORF">KQI89_16550</name>
</gene>
<feature type="signal peptide" evidence="1">
    <location>
        <begin position="1"/>
        <end position="19"/>
    </location>
</feature>
<dbReference type="PROSITE" id="PS51257">
    <property type="entry name" value="PROKAR_LIPOPROTEIN"/>
    <property type="match status" value="1"/>
</dbReference>
<dbReference type="Pfam" id="PF04205">
    <property type="entry name" value="FMN_bind"/>
    <property type="match status" value="1"/>
</dbReference>
<dbReference type="Gene3D" id="3.90.1010.20">
    <property type="match status" value="1"/>
</dbReference>
<evidence type="ECO:0000259" key="2">
    <source>
        <dbReference type="SMART" id="SM00900"/>
    </source>
</evidence>
<feature type="chain" id="PRO_5045444068" evidence="1">
    <location>
        <begin position="20"/>
        <end position="115"/>
    </location>
</feature>
<keyword evidence="1" id="KW-0732">Signal</keyword>
<dbReference type="InterPro" id="IPR007329">
    <property type="entry name" value="FMN-bd"/>
</dbReference>